<feature type="signal peptide" evidence="1">
    <location>
        <begin position="1"/>
        <end position="20"/>
    </location>
</feature>
<evidence type="ECO:0008006" key="4">
    <source>
        <dbReference type="Google" id="ProtNLM"/>
    </source>
</evidence>
<evidence type="ECO:0000256" key="1">
    <source>
        <dbReference type="SAM" id="SignalP"/>
    </source>
</evidence>
<reference evidence="2 3" key="1">
    <citation type="submission" date="2021-03" db="EMBL/GenBank/DDBJ databases">
        <authorList>
            <person name="Shang D.-D."/>
            <person name="Du Z.-J."/>
            <person name="Chen G.-J."/>
        </authorList>
    </citation>
    <scope>NUCLEOTIDE SEQUENCE [LARGE SCALE GENOMIC DNA]</scope>
    <source>
        <strain evidence="2 3">F2608</strain>
    </source>
</reference>
<dbReference type="RefSeq" id="WP_075100795.1">
    <property type="nucleotide sequence ID" value="NZ_JAGBKN010000051.1"/>
</dbReference>
<proteinExistence type="predicted"/>
<accession>A0AAW4IRB7</accession>
<feature type="chain" id="PRO_5043834439" description="Lipoprotein" evidence="1">
    <location>
        <begin position="21"/>
        <end position="174"/>
    </location>
</feature>
<comment type="caution">
    <text evidence="2">The sequence shown here is derived from an EMBL/GenBank/DDBJ whole genome shotgun (WGS) entry which is preliminary data.</text>
</comment>
<keyword evidence="3" id="KW-1185">Reference proteome</keyword>
<organism evidence="2 3">
    <name type="scientific">Psychrobacter halodurans</name>
    <dbReference type="NCBI Taxonomy" id="2818439"/>
    <lineage>
        <taxon>Bacteria</taxon>
        <taxon>Pseudomonadati</taxon>
        <taxon>Pseudomonadota</taxon>
        <taxon>Gammaproteobacteria</taxon>
        <taxon>Moraxellales</taxon>
        <taxon>Moraxellaceae</taxon>
        <taxon>Psychrobacter</taxon>
    </lineage>
</organism>
<sequence>MKKTIFFSLILIIFSVSACAKTETQLEDKITLESAIEQYENTIDLCTAEEKNRALPNESTLKKISEIDIKKVKDYILYRSDINYKICMLKNGAAPLEYFVALSTDKAKSSAVRKRARLISEEIVSSHIIDKVNNISNLTSEEMLQLKSIGYLNTSFDAVKTYDALKSYNSQKID</sequence>
<dbReference type="Proteomes" id="UP000664161">
    <property type="component" value="Unassembled WGS sequence"/>
</dbReference>
<evidence type="ECO:0000313" key="3">
    <source>
        <dbReference type="Proteomes" id="UP000664161"/>
    </source>
</evidence>
<protein>
    <recommendedName>
        <fullName evidence="4">Lipoprotein</fullName>
    </recommendedName>
</protein>
<evidence type="ECO:0000313" key="2">
    <source>
        <dbReference type="EMBL" id="MBO1518017.1"/>
    </source>
</evidence>
<name>A0AAW4IRB7_9GAMM</name>
<dbReference type="AlphaFoldDB" id="A0AAW4IRB7"/>
<gene>
    <name evidence="2" type="ORF">J3491_11855</name>
</gene>
<dbReference type="EMBL" id="JAGBKN010000051">
    <property type="protein sequence ID" value="MBO1518017.1"/>
    <property type="molecule type" value="Genomic_DNA"/>
</dbReference>
<dbReference type="PROSITE" id="PS51257">
    <property type="entry name" value="PROKAR_LIPOPROTEIN"/>
    <property type="match status" value="1"/>
</dbReference>
<keyword evidence="1" id="KW-0732">Signal</keyword>